<evidence type="ECO:0000313" key="1">
    <source>
        <dbReference type="EMBL" id="GFY35773.1"/>
    </source>
</evidence>
<dbReference type="Proteomes" id="UP000887159">
    <property type="component" value="Unassembled WGS sequence"/>
</dbReference>
<gene>
    <name evidence="1" type="ORF">TNCV_4841501</name>
</gene>
<reference evidence="1" key="1">
    <citation type="submission" date="2020-08" db="EMBL/GenBank/DDBJ databases">
        <title>Multicomponent nature underlies the extraordinary mechanical properties of spider dragline silk.</title>
        <authorList>
            <person name="Kono N."/>
            <person name="Nakamura H."/>
            <person name="Mori M."/>
            <person name="Yoshida Y."/>
            <person name="Ohtoshi R."/>
            <person name="Malay A.D."/>
            <person name="Moran D.A.P."/>
            <person name="Tomita M."/>
            <person name="Numata K."/>
            <person name="Arakawa K."/>
        </authorList>
    </citation>
    <scope>NUCLEOTIDE SEQUENCE</scope>
</reference>
<organism evidence="1 2">
    <name type="scientific">Trichonephila clavipes</name>
    <name type="common">Golden silk orbweaver</name>
    <name type="synonym">Nephila clavipes</name>
    <dbReference type="NCBI Taxonomy" id="2585209"/>
    <lineage>
        <taxon>Eukaryota</taxon>
        <taxon>Metazoa</taxon>
        <taxon>Ecdysozoa</taxon>
        <taxon>Arthropoda</taxon>
        <taxon>Chelicerata</taxon>
        <taxon>Arachnida</taxon>
        <taxon>Araneae</taxon>
        <taxon>Araneomorphae</taxon>
        <taxon>Entelegynae</taxon>
        <taxon>Araneoidea</taxon>
        <taxon>Nephilidae</taxon>
        <taxon>Trichonephila</taxon>
    </lineage>
</organism>
<proteinExistence type="predicted"/>
<dbReference type="EMBL" id="BMAU01021435">
    <property type="protein sequence ID" value="GFY35773.1"/>
    <property type="molecule type" value="Genomic_DNA"/>
</dbReference>
<protein>
    <submittedName>
        <fullName evidence="1">Uncharacterized protein</fullName>
    </submittedName>
</protein>
<evidence type="ECO:0000313" key="2">
    <source>
        <dbReference type="Proteomes" id="UP000887159"/>
    </source>
</evidence>
<keyword evidence="2" id="KW-1185">Reference proteome</keyword>
<comment type="caution">
    <text evidence="1">The sequence shown here is derived from an EMBL/GenBank/DDBJ whole genome shotgun (WGS) entry which is preliminary data.</text>
</comment>
<dbReference type="AlphaFoldDB" id="A0A8X6WIL0"/>
<name>A0A8X6WIL0_TRICX</name>
<sequence length="78" mass="8870">MDVCKCFVRLRHGRTLNSRRAESPPGRLVEEEERCETLGYHQGILPYKWGGTKPNCTAICMVLETRANGKHTTSLLPR</sequence>
<accession>A0A8X6WIL0</accession>